<protein>
    <submittedName>
        <fullName evidence="7">Flippase-like domain-containing protein</fullName>
    </submittedName>
</protein>
<feature type="transmembrane region" description="Helical" evidence="6">
    <location>
        <begin position="220"/>
        <end position="244"/>
    </location>
</feature>
<feature type="transmembrane region" description="Helical" evidence="6">
    <location>
        <begin position="46"/>
        <end position="66"/>
    </location>
</feature>
<dbReference type="RefSeq" id="WP_210757212.1">
    <property type="nucleotide sequence ID" value="NZ_CP060139.1"/>
</dbReference>
<dbReference type="InterPro" id="IPR022791">
    <property type="entry name" value="L-PG_synthase/AglD"/>
</dbReference>
<dbReference type="KEGG" id="chyd:H4K34_09640"/>
<evidence type="ECO:0000256" key="6">
    <source>
        <dbReference type="SAM" id="Phobius"/>
    </source>
</evidence>
<keyword evidence="5 6" id="KW-0472">Membrane</keyword>
<dbReference type="PANTHER" id="PTHR39087">
    <property type="entry name" value="UPF0104 MEMBRANE PROTEIN MJ1595"/>
    <property type="match status" value="1"/>
</dbReference>
<dbReference type="EMBL" id="CP060139">
    <property type="protein sequence ID" value="QNR22646.1"/>
    <property type="molecule type" value="Genomic_DNA"/>
</dbReference>
<evidence type="ECO:0000256" key="3">
    <source>
        <dbReference type="ARBA" id="ARBA00022692"/>
    </source>
</evidence>
<evidence type="ECO:0000256" key="5">
    <source>
        <dbReference type="ARBA" id="ARBA00023136"/>
    </source>
</evidence>
<keyword evidence="3 6" id="KW-0812">Transmembrane</keyword>
<evidence type="ECO:0000256" key="4">
    <source>
        <dbReference type="ARBA" id="ARBA00022989"/>
    </source>
</evidence>
<gene>
    <name evidence="7" type="ORF">H4K34_09640</name>
</gene>
<evidence type="ECO:0000256" key="1">
    <source>
        <dbReference type="ARBA" id="ARBA00004651"/>
    </source>
</evidence>
<comment type="subcellular location">
    <subcellularLocation>
        <location evidence="1">Cell membrane</location>
        <topology evidence="1">Multi-pass membrane protein</topology>
    </subcellularLocation>
</comment>
<feature type="transmembrane region" description="Helical" evidence="6">
    <location>
        <begin position="168"/>
        <end position="186"/>
    </location>
</feature>
<keyword evidence="2" id="KW-1003">Cell membrane</keyword>
<name>A0A7H0VA98_9FLAO</name>
<keyword evidence="8" id="KW-1185">Reference proteome</keyword>
<sequence>MKAKFKDILKYLLFTAIAGFFLYLAFNKADWSKMLEDFRKADYRYVFLSMLMGYAAFISRGLRWNLLLEPLGKKAKPWNAINAISIGYFANALVPRAGEVMRCTSLKETDDIPLERLFGTVVLERVIDGILLLCLISLAFITQLGNLQSFFDQAFAGADGADGQGPDLKMILGAGFLVFLILFFVFRKRIQRHPLFAKVRELWQGFKEGFKSLSKVKNKWAFYGHTLFIWSMYFLMIYVVMFALPATEDINLSNGLFVMVAGGMGMVVPTPGGIGSYHYLVQLALSVLGVDQADGLTFATLVHSGQLVMTLIAGFSALPMVYRARRILKRSKA</sequence>
<dbReference type="Proteomes" id="UP000516305">
    <property type="component" value="Chromosome"/>
</dbReference>
<accession>A0A7H0VA98</accession>
<dbReference type="Pfam" id="PF03706">
    <property type="entry name" value="LPG_synthase_TM"/>
    <property type="match status" value="1"/>
</dbReference>
<evidence type="ECO:0000313" key="8">
    <source>
        <dbReference type="Proteomes" id="UP000516305"/>
    </source>
</evidence>
<proteinExistence type="predicted"/>
<dbReference type="AlphaFoldDB" id="A0A7H0VA98"/>
<feature type="transmembrane region" description="Helical" evidence="6">
    <location>
        <begin position="9"/>
        <end position="26"/>
    </location>
</feature>
<keyword evidence="4 6" id="KW-1133">Transmembrane helix</keyword>
<reference evidence="7 8" key="1">
    <citation type="submission" date="2020-08" db="EMBL/GenBank/DDBJ databases">
        <title>Croceimicrobium hydrocarbonivorans gen. nov., sp. nov., a novel marine bacterium isolated from a bacterial consortium that degrades polyethylene terephthalate.</title>
        <authorList>
            <person name="Liu R."/>
        </authorList>
    </citation>
    <scope>NUCLEOTIDE SEQUENCE [LARGE SCALE GENOMIC DNA]</scope>
    <source>
        <strain evidence="7 8">A20-9</strain>
    </source>
</reference>
<feature type="transmembrane region" description="Helical" evidence="6">
    <location>
        <begin position="307"/>
        <end position="324"/>
    </location>
</feature>
<dbReference type="GO" id="GO:0005886">
    <property type="term" value="C:plasma membrane"/>
    <property type="evidence" value="ECO:0007669"/>
    <property type="project" value="UniProtKB-SubCell"/>
</dbReference>
<feature type="transmembrane region" description="Helical" evidence="6">
    <location>
        <begin position="126"/>
        <end position="148"/>
    </location>
</feature>
<organism evidence="7 8">
    <name type="scientific">Croceimicrobium hydrocarbonivorans</name>
    <dbReference type="NCBI Taxonomy" id="2761580"/>
    <lineage>
        <taxon>Bacteria</taxon>
        <taxon>Pseudomonadati</taxon>
        <taxon>Bacteroidota</taxon>
        <taxon>Flavobacteriia</taxon>
        <taxon>Flavobacteriales</taxon>
        <taxon>Owenweeksiaceae</taxon>
        <taxon>Croceimicrobium</taxon>
    </lineage>
</organism>
<evidence type="ECO:0000256" key="2">
    <source>
        <dbReference type="ARBA" id="ARBA00022475"/>
    </source>
</evidence>
<evidence type="ECO:0000313" key="7">
    <source>
        <dbReference type="EMBL" id="QNR22646.1"/>
    </source>
</evidence>
<dbReference type="NCBIfam" id="TIGR00374">
    <property type="entry name" value="flippase-like domain"/>
    <property type="match status" value="1"/>
</dbReference>
<dbReference type="PANTHER" id="PTHR39087:SF2">
    <property type="entry name" value="UPF0104 MEMBRANE PROTEIN MJ1595"/>
    <property type="match status" value="1"/>
</dbReference>